<organism evidence="2 3">
    <name type="scientific">Chloroflexus aurantiacus (strain ATCC 29366 / DSM 635 / J-10-fl)</name>
    <dbReference type="NCBI Taxonomy" id="324602"/>
    <lineage>
        <taxon>Bacteria</taxon>
        <taxon>Bacillati</taxon>
        <taxon>Chloroflexota</taxon>
        <taxon>Chloroflexia</taxon>
        <taxon>Chloroflexales</taxon>
        <taxon>Chloroflexineae</taxon>
        <taxon>Chloroflexaceae</taxon>
        <taxon>Chloroflexus</taxon>
    </lineage>
</organism>
<evidence type="ECO:0000259" key="1">
    <source>
        <dbReference type="Pfam" id="PF08241"/>
    </source>
</evidence>
<dbReference type="Pfam" id="PF08241">
    <property type="entry name" value="Methyltransf_11"/>
    <property type="match status" value="1"/>
</dbReference>
<gene>
    <name evidence="2" type="ordered locus">Caur_1511</name>
</gene>
<dbReference type="InterPro" id="IPR029063">
    <property type="entry name" value="SAM-dependent_MTases_sf"/>
</dbReference>
<feature type="domain" description="Methyltransferase type 11" evidence="1">
    <location>
        <begin position="49"/>
        <end position="134"/>
    </location>
</feature>
<keyword evidence="2" id="KW-0489">Methyltransferase</keyword>
<keyword evidence="3" id="KW-1185">Reference proteome</keyword>
<dbReference type="AlphaFoldDB" id="A9WAV0"/>
<proteinExistence type="predicted"/>
<dbReference type="GO" id="GO:0008757">
    <property type="term" value="F:S-adenosylmethionine-dependent methyltransferase activity"/>
    <property type="evidence" value="ECO:0007669"/>
    <property type="project" value="InterPro"/>
</dbReference>
<dbReference type="InterPro" id="IPR050508">
    <property type="entry name" value="Methyltransf_Superfamily"/>
</dbReference>
<dbReference type="Proteomes" id="UP000002008">
    <property type="component" value="Chromosome"/>
</dbReference>
<dbReference type="PANTHER" id="PTHR42912">
    <property type="entry name" value="METHYLTRANSFERASE"/>
    <property type="match status" value="1"/>
</dbReference>
<dbReference type="InterPro" id="IPR013216">
    <property type="entry name" value="Methyltransf_11"/>
</dbReference>
<dbReference type="CDD" id="cd02440">
    <property type="entry name" value="AdoMet_MTases"/>
    <property type="match status" value="1"/>
</dbReference>
<dbReference type="PATRIC" id="fig|324602.8.peg.1720"/>
<dbReference type="HOGENOM" id="CLU_080435_0_0_0"/>
<dbReference type="RefSeq" id="WP_012257385.1">
    <property type="nucleotide sequence ID" value="NC_010175.1"/>
</dbReference>
<evidence type="ECO:0000313" key="2">
    <source>
        <dbReference type="EMBL" id="ABY34731.1"/>
    </source>
</evidence>
<reference evidence="3" key="1">
    <citation type="journal article" date="2011" name="BMC Genomics">
        <title>Complete genome sequence of the filamentous anoxygenic phototrophic bacterium Chloroflexus aurantiacus.</title>
        <authorList>
            <person name="Tang K.H."/>
            <person name="Barry K."/>
            <person name="Chertkov O."/>
            <person name="Dalin E."/>
            <person name="Han C.S."/>
            <person name="Hauser L.J."/>
            <person name="Honchak B.M."/>
            <person name="Karbach L.E."/>
            <person name="Land M.L."/>
            <person name="Lapidus A."/>
            <person name="Larimer F.W."/>
            <person name="Mikhailova N."/>
            <person name="Pitluck S."/>
            <person name="Pierson B.K."/>
            <person name="Blankenship R.E."/>
        </authorList>
    </citation>
    <scope>NUCLEOTIDE SEQUENCE [LARGE SCALE GENOMIC DNA]</scope>
    <source>
        <strain evidence="3">ATCC 29366 / DSM 635 / J-10-fl</strain>
    </source>
</reference>
<dbReference type="EnsemblBacteria" id="ABY34731">
    <property type="protein sequence ID" value="ABY34731"/>
    <property type="gene ID" value="Caur_1511"/>
</dbReference>
<keyword evidence="2" id="KW-0808">Transferase</keyword>
<dbReference type="GO" id="GO:0008168">
    <property type="term" value="F:methyltransferase activity"/>
    <property type="evidence" value="ECO:0000318"/>
    <property type="project" value="GO_Central"/>
</dbReference>
<dbReference type="KEGG" id="cau:Caur_1511"/>
<name>A9WAV0_CHLAA</name>
<dbReference type="SUPFAM" id="SSF53335">
    <property type="entry name" value="S-adenosyl-L-methionine-dependent methyltransferases"/>
    <property type="match status" value="1"/>
</dbReference>
<dbReference type="Gene3D" id="3.40.50.150">
    <property type="entry name" value="Vaccinia Virus protein VP39"/>
    <property type="match status" value="1"/>
</dbReference>
<sequence length="278" mass="32158">MVRKQGFLVYDEANQRYFIDYQQSLSIAANELLLELLLAAQPYMRGRLLDVGCGKRSYALIYERHVELSIGTEVQFSPHGTGAADLIGYAEELPFADASFDTILCTEVLEHTRHPFQVLTELARLLKPGGHLILSTPFIYPIHEAPHDYWRFTVYGLQKICQDHGLDIVEINSKGGVITTMMILTHNIAVRIMNVFSKIFRIDPPLYERKWARWCICLPQWAYLALSRTLRYRIRHLTQSENVAYQLDRLFKRNNTLTEINHWLACGYVCIARKPVDI</sequence>
<dbReference type="PANTHER" id="PTHR42912:SF80">
    <property type="entry name" value="METHYLTRANSFERASE DOMAIN-CONTAINING PROTEIN"/>
    <property type="match status" value="1"/>
</dbReference>
<dbReference type="eggNOG" id="COG2227">
    <property type="taxonomic scope" value="Bacteria"/>
</dbReference>
<dbReference type="GO" id="GO:0032259">
    <property type="term" value="P:methylation"/>
    <property type="evidence" value="ECO:0007669"/>
    <property type="project" value="UniProtKB-KW"/>
</dbReference>
<protein>
    <submittedName>
        <fullName evidence="2">Methyltransferase type 11</fullName>
    </submittedName>
</protein>
<dbReference type="EMBL" id="CP000909">
    <property type="protein sequence ID" value="ABY34731.1"/>
    <property type="molecule type" value="Genomic_DNA"/>
</dbReference>
<dbReference type="InParanoid" id="A9WAV0"/>
<dbReference type="STRING" id="324602.Caur_1511"/>
<evidence type="ECO:0000313" key="3">
    <source>
        <dbReference type="Proteomes" id="UP000002008"/>
    </source>
</evidence>
<accession>A9WAV0</accession>